<protein>
    <recommendedName>
        <fullName evidence="2">Lipocalin-like domain-containing protein</fullName>
    </recommendedName>
</protein>
<gene>
    <name evidence="3" type="ORF">NCTC11661_00489</name>
</gene>
<feature type="domain" description="Lipocalin-like" evidence="2">
    <location>
        <begin position="33"/>
        <end position="110"/>
    </location>
</feature>
<evidence type="ECO:0000256" key="1">
    <source>
        <dbReference type="SAM" id="SignalP"/>
    </source>
</evidence>
<dbReference type="RefSeq" id="WP_002686815.1">
    <property type="nucleotide sequence ID" value="NZ_UFTJ01000001.1"/>
</dbReference>
<evidence type="ECO:0000259" key="2">
    <source>
        <dbReference type="Pfam" id="PF13648"/>
    </source>
</evidence>
<reference evidence="3 4" key="1">
    <citation type="submission" date="2018-06" db="EMBL/GenBank/DDBJ databases">
        <authorList>
            <consortium name="Pathogen Informatics"/>
            <person name="Doyle S."/>
        </authorList>
    </citation>
    <scope>NUCLEOTIDE SEQUENCE [LARGE SCALE GENOMIC DNA]</scope>
    <source>
        <strain evidence="3 4">NCTC11661</strain>
    </source>
</reference>
<dbReference type="Proteomes" id="UP000255515">
    <property type="component" value="Unassembled WGS sequence"/>
</dbReference>
<evidence type="ECO:0000313" key="4">
    <source>
        <dbReference type="Proteomes" id="UP000255515"/>
    </source>
</evidence>
<keyword evidence="1" id="KW-0732">Signal</keyword>
<accession>A0A376BYV9</accession>
<dbReference type="Pfam" id="PF13648">
    <property type="entry name" value="Lipocalin_4"/>
    <property type="match status" value="1"/>
</dbReference>
<organism evidence="3 4">
    <name type="scientific">Bergeyella zoohelcum</name>
    <dbReference type="NCBI Taxonomy" id="1015"/>
    <lineage>
        <taxon>Bacteria</taxon>
        <taxon>Pseudomonadati</taxon>
        <taxon>Bacteroidota</taxon>
        <taxon>Flavobacteriia</taxon>
        <taxon>Flavobacteriales</taxon>
        <taxon>Weeksellaceae</taxon>
        <taxon>Bergeyella</taxon>
    </lineage>
</organism>
<dbReference type="EMBL" id="UFTJ01000001">
    <property type="protein sequence ID" value="SSZ46832.1"/>
    <property type="molecule type" value="Genomic_DNA"/>
</dbReference>
<dbReference type="PROSITE" id="PS51257">
    <property type="entry name" value="PROKAR_LIPOPROTEIN"/>
    <property type="match status" value="1"/>
</dbReference>
<sequence length="153" mass="17568">MKKTVYLFVLSFLMTMLFSCREETSNAENFSVIGTWKPVKEVVTQVDLQNTAVSELYTLDDCQQGTRYTFNADFSGRLVKKSKRHDTCVEDFDTPFNYQLSGDGKFSMQSIYTDHQEGDIAFHNANVMNLKIVIQNEETKVITTIVTTLHRVE</sequence>
<dbReference type="AlphaFoldDB" id="A0A376BYV9"/>
<feature type="chain" id="PRO_5016723709" description="Lipocalin-like domain-containing protein" evidence="1">
    <location>
        <begin position="22"/>
        <end position="153"/>
    </location>
</feature>
<feature type="signal peptide" evidence="1">
    <location>
        <begin position="1"/>
        <end position="21"/>
    </location>
</feature>
<name>A0A376BYV9_9FLAO</name>
<evidence type="ECO:0000313" key="3">
    <source>
        <dbReference type="EMBL" id="SSZ46832.1"/>
    </source>
</evidence>
<proteinExistence type="predicted"/>
<dbReference type="InterPro" id="IPR024311">
    <property type="entry name" value="Lipocalin-like"/>
</dbReference>